<dbReference type="EMBL" id="AP023439">
    <property type="protein sequence ID" value="BCL20300.1"/>
    <property type="molecule type" value="Genomic_DNA"/>
</dbReference>
<evidence type="ECO:0000313" key="2">
    <source>
        <dbReference type="Proteomes" id="UP000516373"/>
    </source>
</evidence>
<dbReference type="KEGG" id="stui:GCM10017668_21430"/>
<dbReference type="Proteomes" id="UP000516373">
    <property type="component" value="Chromosome"/>
</dbReference>
<dbReference type="RefSeq" id="WP_190898520.1">
    <property type="nucleotide sequence ID" value="NZ_AP023439.1"/>
</dbReference>
<dbReference type="AlphaFoldDB" id="A0A7G1NF20"/>
<proteinExistence type="predicted"/>
<sequence>MTPTTNPVVAALPADGWSAGIRVEEGVDYNLPLVGWLVYADGTVRPICIDHHGQQKDPTTLPNFSRLWSA</sequence>
<gene>
    <name evidence="1" type="ORF">GCM10017668_21430</name>
</gene>
<protein>
    <submittedName>
        <fullName evidence="1">Uncharacterized protein</fullName>
    </submittedName>
</protein>
<accession>A0A7G1NF20</accession>
<name>A0A7G1NF20_9ACTN</name>
<evidence type="ECO:0000313" key="1">
    <source>
        <dbReference type="EMBL" id="BCL20300.1"/>
    </source>
</evidence>
<organism evidence="1 2">
    <name type="scientific">Streptomyces tuirus</name>
    <dbReference type="NCBI Taxonomy" id="68278"/>
    <lineage>
        <taxon>Bacteria</taxon>
        <taxon>Bacillati</taxon>
        <taxon>Actinomycetota</taxon>
        <taxon>Actinomycetes</taxon>
        <taxon>Kitasatosporales</taxon>
        <taxon>Streptomycetaceae</taxon>
        <taxon>Streptomyces</taxon>
    </lineage>
</organism>
<reference evidence="1 2" key="1">
    <citation type="journal article" date="2014" name="Int. J. Syst. Evol. Microbiol.">
        <title>Complete genome sequence of Corynebacterium casei LMG S-19264T (=DSM 44701T), isolated from a smear-ripened cheese.</title>
        <authorList>
            <consortium name="US DOE Joint Genome Institute (JGI-PGF)"/>
            <person name="Walter F."/>
            <person name="Albersmeier A."/>
            <person name="Kalinowski J."/>
            <person name="Ruckert C."/>
        </authorList>
    </citation>
    <scope>NUCLEOTIDE SEQUENCE [LARGE SCALE GENOMIC DNA]</scope>
    <source>
        <strain evidence="1 2">JCM 4255</strain>
    </source>
</reference>